<dbReference type="InterPro" id="IPR004602">
    <property type="entry name" value="UvrA"/>
</dbReference>
<dbReference type="InterPro" id="IPR013815">
    <property type="entry name" value="ATP_grasp_subdomain_1"/>
</dbReference>
<dbReference type="Gene3D" id="1.10.8.280">
    <property type="entry name" value="ABC transporter ATPase domain-like"/>
    <property type="match status" value="1"/>
</dbReference>
<dbReference type="Gene3D" id="3.40.50.300">
    <property type="entry name" value="P-loop containing nucleotide triphosphate hydrolases"/>
    <property type="match status" value="2"/>
</dbReference>
<evidence type="ECO:0000259" key="18">
    <source>
        <dbReference type="PROSITE" id="PS50893"/>
    </source>
</evidence>
<dbReference type="GO" id="GO:0009380">
    <property type="term" value="C:excinuclease repair complex"/>
    <property type="evidence" value="ECO:0007669"/>
    <property type="project" value="InterPro"/>
</dbReference>
<dbReference type="InterPro" id="IPR041552">
    <property type="entry name" value="UvrA_DNA-bd"/>
</dbReference>
<keyword evidence="3 17" id="KW-0479">Metal-binding</keyword>
<dbReference type="EMBL" id="JAROYP010000005">
    <property type="protein sequence ID" value="MDH5161365.1"/>
    <property type="molecule type" value="Genomic_DNA"/>
</dbReference>
<evidence type="ECO:0000256" key="16">
    <source>
        <dbReference type="ARBA" id="ARBA00042156"/>
    </source>
</evidence>
<dbReference type="Pfam" id="PF17760">
    <property type="entry name" value="UvrA_inter"/>
    <property type="match status" value="1"/>
</dbReference>
<keyword evidence="19" id="KW-0378">Hydrolase</keyword>
<dbReference type="GO" id="GO:0003677">
    <property type="term" value="F:DNA binding"/>
    <property type="evidence" value="ECO:0007669"/>
    <property type="project" value="UniProtKB-UniRule"/>
</dbReference>
<dbReference type="PANTHER" id="PTHR43152">
    <property type="entry name" value="UVRABC SYSTEM PROTEIN A"/>
    <property type="match status" value="1"/>
</dbReference>
<dbReference type="InterPro" id="IPR003593">
    <property type="entry name" value="AAA+_ATPase"/>
</dbReference>
<keyword evidence="12 17" id="KW-0238">DNA-binding</keyword>
<dbReference type="GO" id="GO:0016887">
    <property type="term" value="F:ATP hydrolysis activity"/>
    <property type="evidence" value="ECO:0007669"/>
    <property type="project" value="InterPro"/>
</dbReference>
<feature type="zinc finger region" description="C4-type" evidence="17">
    <location>
        <begin position="252"/>
        <end position="279"/>
    </location>
</feature>
<proteinExistence type="inferred from homology"/>
<dbReference type="SUPFAM" id="SSF52540">
    <property type="entry name" value="P-loop containing nucleoside triphosphate hydrolases"/>
    <property type="match status" value="2"/>
</dbReference>
<dbReference type="InterPro" id="IPR017871">
    <property type="entry name" value="ABC_transporter-like_CS"/>
</dbReference>
<dbReference type="GO" id="GO:0005524">
    <property type="term" value="F:ATP binding"/>
    <property type="evidence" value="ECO:0007669"/>
    <property type="project" value="UniProtKB-UniRule"/>
</dbReference>
<feature type="zinc finger region" description="C4-type" evidence="17">
    <location>
        <begin position="738"/>
        <end position="764"/>
    </location>
</feature>
<keyword evidence="7 17" id="KW-0228">DNA excision</keyword>
<dbReference type="PROSITE" id="PS50893">
    <property type="entry name" value="ABC_TRANSPORTER_2"/>
    <property type="match status" value="2"/>
</dbReference>
<evidence type="ECO:0000313" key="19">
    <source>
        <dbReference type="EMBL" id="MDH5161365.1"/>
    </source>
</evidence>
<keyword evidence="2 17" id="KW-0963">Cytoplasm</keyword>
<feature type="domain" description="ABC transporter" evidence="18">
    <location>
        <begin position="367"/>
        <end position="593"/>
    </location>
</feature>
<evidence type="ECO:0000256" key="14">
    <source>
        <dbReference type="ARBA" id="ARBA00038000"/>
    </source>
</evidence>
<keyword evidence="6 17" id="KW-0227">DNA damage</keyword>
<dbReference type="Proteomes" id="UP001159179">
    <property type="component" value="Unassembled WGS sequence"/>
</dbReference>
<keyword evidence="5 17" id="KW-0547">Nucleotide-binding</keyword>
<name>A0AAW6SRB2_9BACI</name>
<feature type="binding site" evidence="17">
    <location>
        <begin position="639"/>
        <end position="646"/>
    </location>
    <ligand>
        <name>ATP</name>
        <dbReference type="ChEBI" id="CHEBI:30616"/>
    </ligand>
</feature>
<evidence type="ECO:0000256" key="2">
    <source>
        <dbReference type="ARBA" id="ARBA00022490"/>
    </source>
</evidence>
<dbReference type="GO" id="GO:0006289">
    <property type="term" value="P:nucleotide-excision repair"/>
    <property type="evidence" value="ECO:0007669"/>
    <property type="project" value="UniProtKB-UniRule"/>
</dbReference>
<evidence type="ECO:0000256" key="5">
    <source>
        <dbReference type="ARBA" id="ARBA00022741"/>
    </source>
</evidence>
<reference evidence="19" key="1">
    <citation type="submission" date="2023-03" db="EMBL/GenBank/DDBJ databases">
        <title>Bacterial isolates from washroom surfaces on a university campus.</title>
        <authorList>
            <person name="Holman D.B."/>
            <person name="Gzyl K.E."/>
            <person name="Taheri A.E."/>
        </authorList>
    </citation>
    <scope>NUCLEOTIDE SEQUENCE</scope>
    <source>
        <strain evidence="19">RD03</strain>
    </source>
</reference>
<dbReference type="InterPro" id="IPR003439">
    <property type="entry name" value="ABC_transporter-like_ATP-bd"/>
</dbReference>
<dbReference type="HAMAP" id="MF_00205">
    <property type="entry name" value="UvrA"/>
    <property type="match status" value="1"/>
</dbReference>
<dbReference type="GO" id="GO:0009381">
    <property type="term" value="F:excinuclease ABC activity"/>
    <property type="evidence" value="ECO:0007669"/>
    <property type="project" value="UniProtKB-UniRule"/>
</dbReference>
<evidence type="ECO:0000256" key="3">
    <source>
        <dbReference type="ARBA" id="ARBA00022723"/>
    </source>
</evidence>
<dbReference type="Gene3D" id="3.30.1490.20">
    <property type="entry name" value="ATP-grasp fold, A domain"/>
    <property type="match status" value="1"/>
</dbReference>
<dbReference type="PANTHER" id="PTHR43152:SF3">
    <property type="entry name" value="UVRABC SYSTEM PROTEIN A"/>
    <property type="match status" value="1"/>
</dbReference>
<comment type="caution">
    <text evidence="19">The sequence shown here is derived from an EMBL/GenBank/DDBJ whole genome shotgun (WGS) entry which is preliminary data.</text>
</comment>
<dbReference type="SMART" id="SM00382">
    <property type="entry name" value="AAA"/>
    <property type="match status" value="2"/>
</dbReference>
<dbReference type="Gene3D" id="1.20.1580.10">
    <property type="entry name" value="ABC transporter ATPase like domain"/>
    <property type="match status" value="2"/>
</dbReference>
<evidence type="ECO:0000256" key="17">
    <source>
        <dbReference type="HAMAP-Rule" id="MF_00205"/>
    </source>
</evidence>
<evidence type="ECO:0000256" key="11">
    <source>
        <dbReference type="ARBA" id="ARBA00022881"/>
    </source>
</evidence>
<dbReference type="NCBIfam" id="NF001503">
    <property type="entry name" value="PRK00349.1"/>
    <property type="match status" value="1"/>
</dbReference>
<gene>
    <name evidence="17 19" type="primary">uvrA</name>
    <name evidence="19" type="ORF">P5X88_10465</name>
</gene>
<dbReference type="InterPro" id="IPR027417">
    <property type="entry name" value="P-loop_NTPase"/>
</dbReference>
<comment type="function">
    <text evidence="17">The UvrABC repair system catalyzes the recognition and processing of DNA lesions. UvrA is an ATPase and a DNA-binding protein. A damage recognition complex composed of 2 UvrA and 2 UvrB subunits scans DNA for abnormalities. When the presence of a lesion has been verified by UvrB, the UvrA molecules dissociate.</text>
</comment>
<dbReference type="GO" id="GO:0009432">
    <property type="term" value="P:SOS response"/>
    <property type="evidence" value="ECO:0007669"/>
    <property type="project" value="UniProtKB-UniRule"/>
</dbReference>
<evidence type="ECO:0000256" key="9">
    <source>
        <dbReference type="ARBA" id="ARBA00022833"/>
    </source>
</evidence>
<feature type="binding site" evidence="17">
    <location>
        <begin position="33"/>
        <end position="40"/>
    </location>
    <ligand>
        <name>ATP</name>
        <dbReference type="ChEBI" id="CHEBI:30616"/>
    </ligand>
</feature>
<keyword evidence="11 17" id="KW-0267">Excision nuclease</keyword>
<dbReference type="CDD" id="cd03271">
    <property type="entry name" value="ABC_UvrA_II"/>
    <property type="match status" value="1"/>
</dbReference>
<evidence type="ECO:0000256" key="12">
    <source>
        <dbReference type="ARBA" id="ARBA00023125"/>
    </source>
</evidence>
<accession>A0AAW6SRB2</accession>
<dbReference type="CDD" id="cd03270">
    <property type="entry name" value="ABC_UvrA_I"/>
    <property type="match status" value="1"/>
</dbReference>
<dbReference type="GO" id="GO:0005737">
    <property type="term" value="C:cytoplasm"/>
    <property type="evidence" value="ECO:0007669"/>
    <property type="project" value="UniProtKB-SubCell"/>
</dbReference>
<dbReference type="RefSeq" id="WP_251338304.1">
    <property type="nucleotide sequence ID" value="NZ_JAMATW010000003.1"/>
</dbReference>
<evidence type="ECO:0000256" key="15">
    <source>
        <dbReference type="ARBA" id="ARBA00039316"/>
    </source>
</evidence>
<keyword evidence="13 17" id="KW-0234">DNA repair</keyword>
<evidence type="ECO:0000256" key="13">
    <source>
        <dbReference type="ARBA" id="ARBA00023204"/>
    </source>
</evidence>
<evidence type="ECO:0000313" key="20">
    <source>
        <dbReference type="Proteomes" id="UP001159179"/>
    </source>
</evidence>
<evidence type="ECO:0000256" key="1">
    <source>
        <dbReference type="ARBA" id="ARBA00004496"/>
    </source>
</evidence>
<keyword evidence="10 17" id="KW-0067">ATP-binding</keyword>
<comment type="similarity">
    <text evidence="14 17">Belongs to the ABC transporter superfamily. UvrA family.</text>
</comment>
<evidence type="ECO:0000256" key="10">
    <source>
        <dbReference type="ARBA" id="ARBA00022840"/>
    </source>
</evidence>
<keyword evidence="9 17" id="KW-0862">Zinc</keyword>
<evidence type="ECO:0000256" key="8">
    <source>
        <dbReference type="ARBA" id="ARBA00022771"/>
    </source>
</evidence>
<dbReference type="GO" id="GO:0008270">
    <property type="term" value="F:zinc ion binding"/>
    <property type="evidence" value="ECO:0007669"/>
    <property type="project" value="UniProtKB-UniRule"/>
</dbReference>
<feature type="domain" description="ABC transporter" evidence="18">
    <location>
        <begin position="604"/>
        <end position="935"/>
    </location>
</feature>
<dbReference type="InterPro" id="IPR041102">
    <property type="entry name" value="UvrA_inter"/>
</dbReference>
<keyword evidence="4 17" id="KW-0677">Repeat</keyword>
<comment type="subcellular location">
    <subcellularLocation>
        <location evidence="1 17">Cytoplasm</location>
    </subcellularLocation>
</comment>
<organism evidence="19 20">
    <name type="scientific">Heyndrickxia oleronia</name>
    <dbReference type="NCBI Taxonomy" id="38875"/>
    <lineage>
        <taxon>Bacteria</taxon>
        <taxon>Bacillati</taxon>
        <taxon>Bacillota</taxon>
        <taxon>Bacilli</taxon>
        <taxon>Bacillales</taxon>
        <taxon>Bacillaceae</taxon>
        <taxon>Heyndrickxia</taxon>
    </lineage>
</organism>
<protein>
    <recommendedName>
        <fullName evidence="15 17">UvrABC system protein A</fullName>
        <shortName evidence="17">UvrA protein</shortName>
    </recommendedName>
    <alternativeName>
        <fullName evidence="16 17">Excinuclease ABC subunit A</fullName>
    </alternativeName>
</protein>
<dbReference type="AlphaFoldDB" id="A0AAW6SRB2"/>
<dbReference type="Pfam" id="PF17755">
    <property type="entry name" value="UvrA_DNA-bind"/>
    <property type="match status" value="1"/>
</dbReference>
<evidence type="ECO:0000256" key="7">
    <source>
        <dbReference type="ARBA" id="ARBA00022769"/>
    </source>
</evidence>
<keyword evidence="17" id="KW-0742">SOS response</keyword>
<keyword evidence="8 17" id="KW-0863">Zinc-finger</keyword>
<evidence type="ECO:0000256" key="4">
    <source>
        <dbReference type="ARBA" id="ARBA00022737"/>
    </source>
</evidence>
<dbReference type="FunFam" id="1.20.1580.10:FF:000002">
    <property type="entry name" value="UvrABC system protein A"/>
    <property type="match status" value="1"/>
</dbReference>
<dbReference type="PROSITE" id="PS00211">
    <property type="entry name" value="ABC_TRANSPORTER_1"/>
    <property type="match status" value="2"/>
</dbReference>
<dbReference type="NCBIfam" id="TIGR00630">
    <property type="entry name" value="uvra"/>
    <property type="match status" value="1"/>
</dbReference>
<sequence>MAQDKIIVQGARAHNLKNIDVTIPRDQLVVLTGLSGSGKSSLAFDTIYAEGQRRYVESLSAYARQFLGQMDKPDVDIIEGLSPAISIDQKTTSRNPRSTVGTVTEIYDYLRLLFARIGRPICPIHGIEISSQTIEQMVDRIMEYPQRTKLQVLAPIVSGRKGAHVKVLEDIKKQGFVRVRVDGEMLDLGEEISLEKNKKHSIEVVIDRIVIKEEIASRLADSLETALKLADGKVIIDVIGEEELLFSEHLACPHCGFSVDKLEPRMFSFNSPFGACPDCDGLGTKLEVERELIIPNPELSLKEHAIAPWEPVSSQYYPQLLEAVCNHFGIDMDVPVKDLPEHQLNKILYGAGEESIYFRYENDFGQIREGNVKFEGVVRNVERRYRETSSDFIREQMEKYMGHQACPKCKGYRLKEETLAVKINNMHIGEMTELSIENADKLFTELDLTEKERTIANLVLREIRERLGFLINVGLDYLTLSRAAGTLSGGEAQRIRLATQIGSRLTGVLYILDEPSIGLHQRDNDRLIQTLQNMRDIGNTLIVVEHDEDTMLAADYLIDIGPGAGVHGGEIVSAGTPEEVMNDPHSLTGQYLSGKKFIPLPIERRKPDGRFIEIKGAKENNLKNINVKFPLGSFVSVTGVSGSGKSTLVNEVLHKTLAQKLNRAKSKPGEHKEIKGIDYLEKVIDIDQSPIGRTPRSNPATYTGVFDDIRDVFAATNEAKIRGYKKGRFSFNVKGGRCEACRGDGIIKIEMHFLPDVYVPCEVCHGKRYNRETLEVKYKGKNIADILNMTVEDSVEFFENIPKIKRKLQTILDVGLGYIQLGQPATTLSGGEAQRVKLASELHRRSNGKSLYILDEPTTGLHVDDISRLLEVLQRLVDNGDTVLVIEHNLDVIKTADYLIDLGPEGGAKGGTIVGTGTPEKIAEIPESYTGKYLKPILDRDRLRMKKKINETVNI</sequence>
<comment type="subunit">
    <text evidence="17">Forms a heterotetramer with UvrB during the search for lesions.</text>
</comment>
<evidence type="ECO:0000256" key="6">
    <source>
        <dbReference type="ARBA" id="ARBA00022763"/>
    </source>
</evidence>